<reference evidence="2" key="1">
    <citation type="journal article" date="2020" name="Fungal Divers.">
        <title>Resolving the Mortierellaceae phylogeny through synthesis of multi-gene phylogenetics and phylogenomics.</title>
        <authorList>
            <person name="Vandepol N."/>
            <person name="Liber J."/>
            <person name="Desiro A."/>
            <person name="Na H."/>
            <person name="Kennedy M."/>
            <person name="Barry K."/>
            <person name="Grigoriev I.V."/>
            <person name="Miller A.N."/>
            <person name="O'Donnell K."/>
            <person name="Stajich J.E."/>
            <person name="Bonito G."/>
        </authorList>
    </citation>
    <scope>NUCLEOTIDE SEQUENCE</scope>
    <source>
        <strain evidence="2">NVP1</strain>
    </source>
</reference>
<gene>
    <name evidence="2" type="ORF">BG006_000833</name>
</gene>
<comment type="caution">
    <text evidence="2">The sequence shown here is derived from an EMBL/GenBank/DDBJ whole genome shotgun (WGS) entry which is preliminary data.</text>
</comment>
<organism evidence="2 3">
    <name type="scientific">Podila minutissima</name>
    <dbReference type="NCBI Taxonomy" id="64525"/>
    <lineage>
        <taxon>Eukaryota</taxon>
        <taxon>Fungi</taxon>
        <taxon>Fungi incertae sedis</taxon>
        <taxon>Mucoromycota</taxon>
        <taxon>Mortierellomycotina</taxon>
        <taxon>Mortierellomycetes</taxon>
        <taxon>Mortierellales</taxon>
        <taxon>Mortierellaceae</taxon>
        <taxon>Podila</taxon>
    </lineage>
</organism>
<keyword evidence="3" id="KW-1185">Reference proteome</keyword>
<evidence type="ECO:0000313" key="3">
    <source>
        <dbReference type="Proteomes" id="UP000696485"/>
    </source>
</evidence>
<protein>
    <submittedName>
        <fullName evidence="2">Uncharacterized protein</fullName>
    </submittedName>
</protein>
<name>A0A9P5SDQ7_9FUNG</name>
<evidence type="ECO:0000313" key="2">
    <source>
        <dbReference type="EMBL" id="KAF9324124.1"/>
    </source>
</evidence>
<feature type="region of interest" description="Disordered" evidence="1">
    <location>
        <begin position="54"/>
        <end position="78"/>
    </location>
</feature>
<sequence length="78" mass="8542">MDMNIGLVTFAYVDSRELIGTERLHRYLTIDSSEGIWDLLPPVPRPKLEKLLDKAAAGRSGAEKKADTATAAAARTQE</sequence>
<dbReference type="Proteomes" id="UP000696485">
    <property type="component" value="Unassembled WGS sequence"/>
</dbReference>
<accession>A0A9P5SDQ7</accession>
<evidence type="ECO:0000256" key="1">
    <source>
        <dbReference type="SAM" id="MobiDB-lite"/>
    </source>
</evidence>
<dbReference type="AlphaFoldDB" id="A0A9P5SDQ7"/>
<dbReference type="EMBL" id="JAAAUY010001149">
    <property type="protein sequence ID" value="KAF9324124.1"/>
    <property type="molecule type" value="Genomic_DNA"/>
</dbReference>
<proteinExistence type="predicted"/>
<feature type="compositionally biased region" description="Low complexity" evidence="1">
    <location>
        <begin position="68"/>
        <end position="78"/>
    </location>
</feature>